<dbReference type="Proteomes" id="UP000285712">
    <property type="component" value="Unassembled WGS sequence"/>
</dbReference>
<sequence>RNLTNEEREVILREVLLRSNGSYLSRLPKGLSQELAVKYSCHMATIRRVLAVAKQQGKAFTAEQVKAKLLQVPLAERTIFVPFRNAQVIIEQFAL</sequence>
<organism evidence="1 4">
    <name type="scientific">Aphanomyces astaci</name>
    <name type="common">Crayfish plague agent</name>
    <dbReference type="NCBI Taxonomy" id="112090"/>
    <lineage>
        <taxon>Eukaryota</taxon>
        <taxon>Sar</taxon>
        <taxon>Stramenopiles</taxon>
        <taxon>Oomycota</taxon>
        <taxon>Saprolegniomycetes</taxon>
        <taxon>Saprolegniales</taxon>
        <taxon>Verrucalvaceae</taxon>
        <taxon>Aphanomyces</taxon>
    </lineage>
</organism>
<protein>
    <submittedName>
        <fullName evidence="1">Uncharacterized protein</fullName>
    </submittedName>
</protein>
<evidence type="ECO:0000313" key="1">
    <source>
        <dbReference type="EMBL" id="RHY99099.1"/>
    </source>
</evidence>
<gene>
    <name evidence="1" type="ORF">DYB35_011266</name>
    <name evidence="2" type="ORF">DYB37_011011</name>
</gene>
<dbReference type="AlphaFoldDB" id="A0A3R7B665"/>
<reference evidence="3 4" key="1">
    <citation type="submission" date="2018-08" db="EMBL/GenBank/DDBJ databases">
        <title>Aphanomyces genome sequencing and annotation.</title>
        <authorList>
            <person name="Minardi D."/>
            <person name="Oidtmann B."/>
            <person name="Van Der Giezen M."/>
            <person name="Studholme D.J."/>
        </authorList>
    </citation>
    <scope>NUCLEOTIDE SEQUENCE [LARGE SCALE GENOMIC DNA]</scope>
    <source>
        <strain evidence="2 3">Da</strain>
        <strain evidence="1 4">Sv</strain>
    </source>
</reference>
<feature type="non-terminal residue" evidence="1">
    <location>
        <position position="1"/>
    </location>
</feature>
<evidence type="ECO:0000313" key="3">
    <source>
        <dbReference type="Proteomes" id="UP000285430"/>
    </source>
</evidence>
<dbReference type="Proteomes" id="UP000285430">
    <property type="component" value="Unassembled WGS sequence"/>
</dbReference>
<accession>A0A3R7B665</accession>
<dbReference type="EMBL" id="QUTH01005640">
    <property type="protein sequence ID" value="RHZ09158.1"/>
    <property type="molecule type" value="Genomic_DNA"/>
</dbReference>
<comment type="caution">
    <text evidence="1">The sequence shown here is derived from an EMBL/GenBank/DDBJ whole genome shotgun (WGS) entry which is preliminary data.</text>
</comment>
<dbReference type="VEuPathDB" id="FungiDB:H257_13160"/>
<evidence type="ECO:0000313" key="4">
    <source>
        <dbReference type="Proteomes" id="UP000285712"/>
    </source>
</evidence>
<proteinExistence type="predicted"/>
<evidence type="ECO:0000313" key="2">
    <source>
        <dbReference type="EMBL" id="RHZ09158.1"/>
    </source>
</evidence>
<name>A0A3R7B665_APHAT</name>
<dbReference type="EMBL" id="QUTG01001645">
    <property type="protein sequence ID" value="RHY99099.1"/>
    <property type="molecule type" value="Genomic_DNA"/>
</dbReference>